<keyword evidence="4" id="KW-1185">Reference proteome</keyword>
<dbReference type="PANTHER" id="PTHR46112:SF3">
    <property type="entry name" value="AMINOPEPTIDASE YPDF"/>
    <property type="match status" value="1"/>
</dbReference>
<name>A0A226BXG0_9FIRM</name>
<dbReference type="Pfam" id="PF01321">
    <property type="entry name" value="Creatinase_N"/>
    <property type="match status" value="1"/>
</dbReference>
<dbReference type="InterPro" id="IPR029149">
    <property type="entry name" value="Creatin/AminoP/Spt16_N"/>
</dbReference>
<dbReference type="Pfam" id="PF00557">
    <property type="entry name" value="Peptidase_M24"/>
    <property type="match status" value="1"/>
</dbReference>
<dbReference type="InterPro" id="IPR000587">
    <property type="entry name" value="Creatinase_N"/>
</dbReference>
<dbReference type="SUPFAM" id="SSF53092">
    <property type="entry name" value="Creatinase/prolidase N-terminal domain"/>
    <property type="match status" value="1"/>
</dbReference>
<evidence type="ECO:0000259" key="1">
    <source>
        <dbReference type="Pfam" id="PF00557"/>
    </source>
</evidence>
<accession>A0A226BXG0</accession>
<feature type="domain" description="Creatinase N-terminal" evidence="2">
    <location>
        <begin position="8"/>
        <end position="140"/>
    </location>
</feature>
<dbReference type="PANTHER" id="PTHR46112">
    <property type="entry name" value="AMINOPEPTIDASE"/>
    <property type="match status" value="1"/>
</dbReference>
<feature type="domain" description="Peptidase M24" evidence="1">
    <location>
        <begin position="148"/>
        <end position="351"/>
    </location>
</feature>
<dbReference type="EMBL" id="NIQC01000039">
    <property type="protein sequence ID" value="OWZ82830.1"/>
    <property type="molecule type" value="Genomic_DNA"/>
</dbReference>
<dbReference type="Gene3D" id="3.90.230.10">
    <property type="entry name" value="Creatinase/methionine aminopeptidase superfamily"/>
    <property type="match status" value="1"/>
</dbReference>
<evidence type="ECO:0000313" key="4">
    <source>
        <dbReference type="Proteomes" id="UP000214588"/>
    </source>
</evidence>
<protein>
    <recommendedName>
        <fullName evidence="5">Peptidase M24 family protein</fullName>
    </recommendedName>
</protein>
<dbReference type="AlphaFoldDB" id="A0A226BXG0"/>
<dbReference type="InterPro" id="IPR050659">
    <property type="entry name" value="Peptidase_M24B"/>
</dbReference>
<dbReference type="OrthoDB" id="9806388at2"/>
<dbReference type="CDD" id="cd01092">
    <property type="entry name" value="APP-like"/>
    <property type="match status" value="1"/>
</dbReference>
<gene>
    <name evidence="3" type="ORF">CDO51_12015</name>
</gene>
<evidence type="ECO:0008006" key="5">
    <source>
        <dbReference type="Google" id="ProtNLM"/>
    </source>
</evidence>
<organism evidence="3 4">
    <name type="scientific">Natranaerobius trueperi</name>
    <dbReference type="NCBI Taxonomy" id="759412"/>
    <lineage>
        <taxon>Bacteria</taxon>
        <taxon>Bacillati</taxon>
        <taxon>Bacillota</taxon>
        <taxon>Clostridia</taxon>
        <taxon>Natranaerobiales</taxon>
        <taxon>Natranaerobiaceae</taxon>
        <taxon>Natranaerobius</taxon>
    </lineage>
</organism>
<proteinExistence type="predicted"/>
<evidence type="ECO:0000259" key="2">
    <source>
        <dbReference type="Pfam" id="PF01321"/>
    </source>
</evidence>
<sequence>MMNNYKERINSLKEVIRQNNISLAIIPPSPNLRYLTGYNGHQDERFFGFFIPKDGEPFLIAPELAKPQTEIMPVSEKLFYKDGEDPYQIILSVLNDRELSSNKILVDNSLNASFLLPIQRIFIQSEFELADNILKELRICKDHEEIKALKDAGELTDKVLGEVLSQQNWIAKTERDLALSLEFKLRNCGMEGVSFAPIVACGSNGATPHHKCGDTTIKEGIPIVIDFGGVYHGYASDMTRTVVFGEPDEEVKKVYTIVKQANEEAKKIVRPGIEAEKIDIVARKVIEEAGYGENFIHRTGHGIGMETHEAPMIVEGNKRLLKPGMTFSIEPGIYLPGKFGVRLEDIVVVTKNGIDSINNYPKELIQPI</sequence>
<comment type="caution">
    <text evidence="3">The sequence shown here is derived from an EMBL/GenBank/DDBJ whole genome shotgun (WGS) entry which is preliminary data.</text>
</comment>
<dbReference type="InterPro" id="IPR036005">
    <property type="entry name" value="Creatinase/aminopeptidase-like"/>
</dbReference>
<dbReference type="Proteomes" id="UP000214588">
    <property type="component" value="Unassembled WGS sequence"/>
</dbReference>
<dbReference type="Gene3D" id="3.40.350.10">
    <property type="entry name" value="Creatinase/prolidase N-terminal domain"/>
    <property type="match status" value="1"/>
</dbReference>
<evidence type="ECO:0000313" key="3">
    <source>
        <dbReference type="EMBL" id="OWZ82830.1"/>
    </source>
</evidence>
<reference evidence="3 4" key="1">
    <citation type="submission" date="2017-06" db="EMBL/GenBank/DDBJ databases">
        <title>Draft Genome Sequence of Natranaerobius trueperi halophilic, alkalithermophilic bacteria from soda lakes.</title>
        <authorList>
            <person name="Zhao B."/>
        </authorList>
    </citation>
    <scope>NUCLEOTIDE SEQUENCE [LARGE SCALE GENOMIC DNA]</scope>
    <source>
        <strain evidence="3 4">DSM 18760</strain>
    </source>
</reference>
<dbReference type="SUPFAM" id="SSF55920">
    <property type="entry name" value="Creatinase/aminopeptidase"/>
    <property type="match status" value="1"/>
</dbReference>
<dbReference type="InterPro" id="IPR000994">
    <property type="entry name" value="Pept_M24"/>
</dbReference>